<dbReference type="AlphaFoldDB" id="A0A7G9FQ94"/>
<accession>A0A7G9FQ94</accession>
<evidence type="ECO:0008006" key="4">
    <source>
        <dbReference type="Google" id="ProtNLM"/>
    </source>
</evidence>
<gene>
    <name evidence="2" type="ORF">H9Q76_05480</name>
</gene>
<reference evidence="2 3" key="1">
    <citation type="submission" date="2020-08" db="EMBL/GenBank/DDBJ databases">
        <authorList>
            <person name="Liu C."/>
            <person name="Sun Q."/>
        </authorList>
    </citation>
    <scope>NUCLEOTIDE SEQUENCE [LARGE SCALE GENOMIC DNA]</scope>
    <source>
        <strain evidence="2 3">NSJ-4</strain>
    </source>
</reference>
<sequence length="232" mass="25852">MAKGILKKGKLVMVLAAIGSCLCLIGCAAKEDATEAVNYASEDSSLTYAVHTELDGHAIELPQFTSTHDSAVIEELNQDIMDGPGAIYEKDKDGKEIIPEIRTTEYSTNQYLQAVVRYVEYPLVGGYGDIASYNYDRIQDKKLTLTDALVKKETTLDDVRQMVIDSCLRMKELSDKETSIYGVTVDGFSLDANDNCTFYGNVDLCLNGTTQWSYIYSFQFETQTVEIYDLTE</sequence>
<dbReference type="RefSeq" id="WP_196020039.1">
    <property type="nucleotide sequence ID" value="NZ_CP060632.1"/>
</dbReference>
<dbReference type="KEGG" id="wcp:H9Q76_05480"/>
<evidence type="ECO:0000313" key="3">
    <source>
        <dbReference type="Proteomes" id="UP000515819"/>
    </source>
</evidence>
<feature type="signal peptide" evidence="1">
    <location>
        <begin position="1"/>
        <end position="29"/>
    </location>
</feature>
<organism evidence="2 3">
    <name type="scientific">Wujia chipingensis</name>
    <dbReference type="NCBI Taxonomy" id="2763670"/>
    <lineage>
        <taxon>Bacteria</taxon>
        <taxon>Bacillati</taxon>
        <taxon>Bacillota</taxon>
        <taxon>Clostridia</taxon>
        <taxon>Lachnospirales</taxon>
        <taxon>Lachnospiraceae</taxon>
        <taxon>Wujia</taxon>
    </lineage>
</organism>
<feature type="chain" id="PRO_5028842892" description="Lipoprotein" evidence="1">
    <location>
        <begin position="30"/>
        <end position="232"/>
    </location>
</feature>
<name>A0A7G9FQ94_9FIRM</name>
<proteinExistence type="predicted"/>
<keyword evidence="1" id="KW-0732">Signal</keyword>
<dbReference type="Proteomes" id="UP000515819">
    <property type="component" value="Chromosome"/>
</dbReference>
<evidence type="ECO:0000256" key="1">
    <source>
        <dbReference type="SAM" id="SignalP"/>
    </source>
</evidence>
<dbReference type="PROSITE" id="PS51257">
    <property type="entry name" value="PROKAR_LIPOPROTEIN"/>
    <property type="match status" value="1"/>
</dbReference>
<dbReference type="EMBL" id="CP060632">
    <property type="protein sequence ID" value="QNM00726.1"/>
    <property type="molecule type" value="Genomic_DNA"/>
</dbReference>
<keyword evidence="3" id="KW-1185">Reference proteome</keyword>
<protein>
    <recommendedName>
        <fullName evidence="4">Lipoprotein</fullName>
    </recommendedName>
</protein>
<evidence type="ECO:0000313" key="2">
    <source>
        <dbReference type="EMBL" id="QNM00726.1"/>
    </source>
</evidence>